<name>A0AAE1CWK7_9GAST</name>
<evidence type="ECO:0000313" key="2">
    <source>
        <dbReference type="Proteomes" id="UP001283361"/>
    </source>
</evidence>
<evidence type="ECO:0000313" key="1">
    <source>
        <dbReference type="EMBL" id="KAK3740204.1"/>
    </source>
</evidence>
<protein>
    <submittedName>
        <fullName evidence="1">Uncharacterized protein</fullName>
    </submittedName>
</protein>
<dbReference type="AlphaFoldDB" id="A0AAE1CWK7"/>
<gene>
    <name evidence="1" type="ORF">RRG08_054227</name>
</gene>
<keyword evidence="2" id="KW-1185">Reference proteome</keyword>
<comment type="caution">
    <text evidence="1">The sequence shown here is derived from an EMBL/GenBank/DDBJ whole genome shotgun (WGS) entry which is preliminary data.</text>
</comment>
<organism evidence="1 2">
    <name type="scientific">Elysia crispata</name>
    <name type="common">lettuce slug</name>
    <dbReference type="NCBI Taxonomy" id="231223"/>
    <lineage>
        <taxon>Eukaryota</taxon>
        <taxon>Metazoa</taxon>
        <taxon>Spiralia</taxon>
        <taxon>Lophotrochozoa</taxon>
        <taxon>Mollusca</taxon>
        <taxon>Gastropoda</taxon>
        <taxon>Heterobranchia</taxon>
        <taxon>Euthyneura</taxon>
        <taxon>Panpulmonata</taxon>
        <taxon>Sacoglossa</taxon>
        <taxon>Placobranchoidea</taxon>
        <taxon>Plakobranchidae</taxon>
        <taxon>Elysia</taxon>
    </lineage>
</organism>
<accession>A0AAE1CWK7</accession>
<proteinExistence type="predicted"/>
<sequence>MVIHITHAQPGVEGRTACPHVRPTIQPVALSHVLVQGQEEKGRKRPNLNSSNPCPVGNLISGKIRRVATC</sequence>
<reference evidence="1" key="1">
    <citation type="journal article" date="2023" name="G3 (Bethesda)">
        <title>A reference genome for the long-term kleptoplast-retaining sea slug Elysia crispata morphotype clarki.</title>
        <authorList>
            <person name="Eastman K.E."/>
            <person name="Pendleton A.L."/>
            <person name="Shaikh M.A."/>
            <person name="Suttiyut T."/>
            <person name="Ogas R."/>
            <person name="Tomko P."/>
            <person name="Gavelis G."/>
            <person name="Widhalm J.R."/>
            <person name="Wisecaver J.H."/>
        </authorList>
    </citation>
    <scope>NUCLEOTIDE SEQUENCE</scope>
    <source>
        <strain evidence="1">ECLA1</strain>
    </source>
</reference>
<dbReference type="EMBL" id="JAWDGP010006482">
    <property type="protein sequence ID" value="KAK3740204.1"/>
    <property type="molecule type" value="Genomic_DNA"/>
</dbReference>
<dbReference type="Proteomes" id="UP001283361">
    <property type="component" value="Unassembled WGS sequence"/>
</dbReference>